<reference evidence="2" key="1">
    <citation type="submission" date="2015-06" db="UniProtKB">
        <authorList>
            <consortium name="EnsemblPlants"/>
        </authorList>
    </citation>
    <scope>IDENTIFICATION</scope>
</reference>
<feature type="domain" description="KIB1-4 beta-propeller" evidence="1">
    <location>
        <begin position="96"/>
        <end position="391"/>
    </location>
</feature>
<gene>
    <name evidence="2" type="primary">LOC127769291</name>
</gene>
<evidence type="ECO:0000313" key="2">
    <source>
        <dbReference type="EnsemblPlants" id="ORGLA04G0130100.1"/>
    </source>
</evidence>
<evidence type="ECO:0000313" key="3">
    <source>
        <dbReference type="Proteomes" id="UP000007306"/>
    </source>
</evidence>
<dbReference type="PANTHER" id="PTHR34708">
    <property type="entry name" value="OS07G0440000 PROTEIN"/>
    <property type="match status" value="1"/>
</dbReference>
<dbReference type="KEGG" id="ogl:127769291"/>
<dbReference type="RefSeq" id="XP_052150790.1">
    <property type="nucleotide sequence ID" value="XM_052294830.1"/>
</dbReference>
<evidence type="ECO:0000259" key="1">
    <source>
        <dbReference type="Pfam" id="PF03478"/>
    </source>
</evidence>
<dbReference type="eggNOG" id="ENOG502R6B6">
    <property type="taxonomic scope" value="Eukaryota"/>
</dbReference>
<dbReference type="PANTHER" id="PTHR34708:SF5">
    <property type="entry name" value="DUF295 DOMAIN-CONTAINING PROTEIN"/>
    <property type="match status" value="1"/>
</dbReference>
<organism evidence="2 3">
    <name type="scientific">Oryza glaberrima</name>
    <name type="common">African rice</name>
    <dbReference type="NCBI Taxonomy" id="4538"/>
    <lineage>
        <taxon>Eukaryota</taxon>
        <taxon>Viridiplantae</taxon>
        <taxon>Streptophyta</taxon>
        <taxon>Embryophyta</taxon>
        <taxon>Tracheophyta</taxon>
        <taxon>Spermatophyta</taxon>
        <taxon>Magnoliopsida</taxon>
        <taxon>Liliopsida</taxon>
        <taxon>Poales</taxon>
        <taxon>Poaceae</taxon>
        <taxon>BOP clade</taxon>
        <taxon>Oryzoideae</taxon>
        <taxon>Oryzeae</taxon>
        <taxon>Oryzinae</taxon>
        <taxon>Oryza</taxon>
    </lineage>
</organism>
<dbReference type="STRING" id="4538.I1PM82"/>
<dbReference type="OMA" id="WADLHAG"/>
<protein>
    <recommendedName>
        <fullName evidence="1">KIB1-4 beta-propeller domain-containing protein</fullName>
    </recommendedName>
</protein>
<dbReference type="EnsemblPlants" id="ORGLA04G0130100.1">
    <property type="protein sequence ID" value="ORGLA04G0130100.1"/>
    <property type="gene ID" value="ORGLA04G0130100"/>
</dbReference>
<dbReference type="InterPro" id="IPR005174">
    <property type="entry name" value="KIB1-4_b-propeller"/>
</dbReference>
<dbReference type="AlphaFoldDB" id="I1PM82"/>
<dbReference type="Pfam" id="PF03478">
    <property type="entry name" value="Beta-prop_KIB1-4"/>
    <property type="match status" value="1"/>
</dbReference>
<dbReference type="HOGENOM" id="CLU_041219_1_0_1"/>
<accession>I1PM82</accession>
<sequence length="445" mass="46738">MQHADDDMPTHRRWADLHAGLVSRVADLCALRGYASCRAVCASWRAALPPPTSRPLAPVADTASRHGPLSLAVCSVHAQRWSRLLGLRQPSGLANATGASRCVGARDGWVVLAAANAKGAAAAAASVVLLFNPVTGVEIPLHASLYDPNCERAPAASTSPAPKVVFSPCPTARDLAAVSICRPNRLAVQRTTDGHSSALVLDTAALMDSDDLADVAFDGNGRVAYCLTRHGAVHVLRLNRRRHRGRLRPIEIEPLVAGAVFPSPYDTIARFTDAKNLVLCGGALYQVWRRPSGAGSAVAPAGICDQQLLRIPEGAVFVLRYEPPASAAAGGSRRPPCWSESKDLGGHAVFLGANDAAAAARCGDGAAELMRGDCLYYWASRAEGDYEAFVYSMADRMSTRLPPATGGVSSPLWYFLPAGAANVEATTTTAMEAASEEVSVAVITV</sequence>
<proteinExistence type="predicted"/>
<dbReference type="Gramene" id="ORGLA04G0130100.1">
    <property type="protein sequence ID" value="ORGLA04G0130100.1"/>
    <property type="gene ID" value="ORGLA04G0130100"/>
</dbReference>
<keyword evidence="3" id="KW-1185">Reference proteome</keyword>
<name>I1PM82_ORYGL</name>
<dbReference type="Proteomes" id="UP000007306">
    <property type="component" value="Chromosome 4"/>
</dbReference>
<reference evidence="2 3" key="2">
    <citation type="submission" date="2018-04" db="EMBL/GenBank/DDBJ databases">
        <title>OglaRS2 (Oryza glaberrima Reference Sequence Version 2).</title>
        <authorList>
            <person name="Zhang J."/>
            <person name="Kudrna D."/>
            <person name="Lee S."/>
            <person name="Talag J."/>
            <person name="Rajasekar S."/>
            <person name="Wing R.A."/>
        </authorList>
    </citation>
    <scope>NUCLEOTIDE SEQUENCE [LARGE SCALE GENOMIC DNA]</scope>
    <source>
        <strain evidence="2 3">cv. IRGC 96717</strain>
    </source>
</reference>
<dbReference type="GeneID" id="127769291"/>